<name>A0A015JUR8_RHIIW</name>
<evidence type="ECO:0000313" key="2">
    <source>
        <dbReference type="EMBL" id="EXX58849.1"/>
    </source>
</evidence>
<reference evidence="2 3" key="1">
    <citation type="submission" date="2014-02" db="EMBL/GenBank/DDBJ databases">
        <title>Single nucleus genome sequencing reveals high similarity among nuclei of an endomycorrhizal fungus.</title>
        <authorList>
            <person name="Lin K."/>
            <person name="Geurts R."/>
            <person name="Zhang Z."/>
            <person name="Limpens E."/>
            <person name="Saunders D.G."/>
            <person name="Mu D."/>
            <person name="Pang E."/>
            <person name="Cao H."/>
            <person name="Cha H."/>
            <person name="Lin T."/>
            <person name="Zhou Q."/>
            <person name="Shang Y."/>
            <person name="Li Y."/>
            <person name="Ivanov S."/>
            <person name="Sharma T."/>
            <person name="Velzen R.V."/>
            <person name="Ruijter N.D."/>
            <person name="Aanen D.K."/>
            <person name="Win J."/>
            <person name="Kamoun S."/>
            <person name="Bisseling T."/>
            <person name="Huang S."/>
        </authorList>
    </citation>
    <scope>NUCLEOTIDE SEQUENCE [LARGE SCALE GENOMIC DNA]</scope>
    <source>
        <strain evidence="3">DAOM197198w</strain>
    </source>
</reference>
<dbReference type="HOGENOM" id="CLU_1918167_0_0_1"/>
<feature type="compositionally biased region" description="Basic and acidic residues" evidence="1">
    <location>
        <begin position="35"/>
        <end position="53"/>
    </location>
</feature>
<keyword evidence="3" id="KW-1185">Reference proteome</keyword>
<evidence type="ECO:0000313" key="3">
    <source>
        <dbReference type="Proteomes" id="UP000022910"/>
    </source>
</evidence>
<dbReference type="AlphaFoldDB" id="A0A015JUR8"/>
<sequence>MTESEKSEEIESRNIPTDNKKIKPTKSTKRKPKNKGGETEDKGGPEDKGGKTKKIEILLGKIFHRPHKKLPRSVKPPSQSPFFPNLAFLTNIQTNQYNQKVSKNFANFKNDVDTAAANANSSGTGVQNLQYS</sequence>
<proteinExistence type="predicted"/>
<dbReference type="OrthoDB" id="2460055at2759"/>
<gene>
    <name evidence="2" type="ORF">RirG_194120</name>
</gene>
<comment type="caution">
    <text evidence="2">The sequence shown here is derived from an EMBL/GenBank/DDBJ whole genome shotgun (WGS) entry which is preliminary data.</text>
</comment>
<dbReference type="EMBL" id="JEMT01026590">
    <property type="protein sequence ID" value="EXX58849.1"/>
    <property type="molecule type" value="Genomic_DNA"/>
</dbReference>
<feature type="compositionally biased region" description="Basic residues" evidence="1">
    <location>
        <begin position="22"/>
        <end position="34"/>
    </location>
</feature>
<protein>
    <submittedName>
        <fullName evidence="2">Uncharacterized protein</fullName>
    </submittedName>
</protein>
<accession>A0A015JUR8</accession>
<organism evidence="2 3">
    <name type="scientific">Rhizophagus irregularis (strain DAOM 197198w)</name>
    <name type="common">Glomus intraradices</name>
    <dbReference type="NCBI Taxonomy" id="1432141"/>
    <lineage>
        <taxon>Eukaryota</taxon>
        <taxon>Fungi</taxon>
        <taxon>Fungi incertae sedis</taxon>
        <taxon>Mucoromycota</taxon>
        <taxon>Glomeromycotina</taxon>
        <taxon>Glomeromycetes</taxon>
        <taxon>Glomerales</taxon>
        <taxon>Glomeraceae</taxon>
        <taxon>Rhizophagus</taxon>
    </lineage>
</organism>
<feature type="compositionally biased region" description="Basic and acidic residues" evidence="1">
    <location>
        <begin position="1"/>
        <end position="12"/>
    </location>
</feature>
<evidence type="ECO:0000256" key="1">
    <source>
        <dbReference type="SAM" id="MobiDB-lite"/>
    </source>
</evidence>
<dbReference type="Proteomes" id="UP000022910">
    <property type="component" value="Unassembled WGS sequence"/>
</dbReference>
<feature type="region of interest" description="Disordered" evidence="1">
    <location>
        <begin position="1"/>
        <end position="53"/>
    </location>
</feature>